<gene>
    <name evidence="1" type="ORF">IEQ34_001236</name>
</gene>
<dbReference type="AlphaFoldDB" id="A0AAV7HNL9"/>
<accession>A0AAV7HNL9</accession>
<dbReference type="Proteomes" id="UP000775213">
    <property type="component" value="Unassembled WGS sequence"/>
</dbReference>
<comment type="caution">
    <text evidence="1">The sequence shown here is derived from an EMBL/GenBank/DDBJ whole genome shotgun (WGS) entry which is preliminary data.</text>
</comment>
<name>A0AAV7HNL9_DENCH</name>
<keyword evidence="2" id="KW-1185">Reference proteome</keyword>
<proteinExistence type="predicted"/>
<organism evidence="1 2">
    <name type="scientific">Dendrobium chrysotoxum</name>
    <name type="common">Orchid</name>
    <dbReference type="NCBI Taxonomy" id="161865"/>
    <lineage>
        <taxon>Eukaryota</taxon>
        <taxon>Viridiplantae</taxon>
        <taxon>Streptophyta</taxon>
        <taxon>Embryophyta</taxon>
        <taxon>Tracheophyta</taxon>
        <taxon>Spermatophyta</taxon>
        <taxon>Magnoliopsida</taxon>
        <taxon>Liliopsida</taxon>
        <taxon>Asparagales</taxon>
        <taxon>Orchidaceae</taxon>
        <taxon>Epidendroideae</taxon>
        <taxon>Malaxideae</taxon>
        <taxon>Dendrobiinae</taxon>
        <taxon>Dendrobium</taxon>
    </lineage>
</organism>
<evidence type="ECO:0000313" key="1">
    <source>
        <dbReference type="EMBL" id="KAH0469678.1"/>
    </source>
</evidence>
<dbReference type="EMBL" id="JAGFBR010000002">
    <property type="protein sequence ID" value="KAH0469678.1"/>
    <property type="molecule type" value="Genomic_DNA"/>
</dbReference>
<protein>
    <submittedName>
        <fullName evidence="1">Uncharacterized protein</fullName>
    </submittedName>
</protein>
<sequence>MNRANCDSGLIDDAKCNLRNTVRKKQSQDILARGSFPEGLNSGAFYERNVSQSSNEEILYTQAYPSLPREHDLLQRVSFHCENFVENMNVCPEKFHAILWVEFFCWSLSHGNRIKDTDDCPSYDPTEDRDAKKGLLVLIDQASVRLKRSKFVVD</sequence>
<evidence type="ECO:0000313" key="2">
    <source>
        <dbReference type="Proteomes" id="UP000775213"/>
    </source>
</evidence>
<reference evidence="1 2" key="1">
    <citation type="journal article" date="2021" name="Hortic Res">
        <title>Chromosome-scale assembly of the Dendrobium chrysotoxum genome enhances the understanding of orchid evolution.</title>
        <authorList>
            <person name="Zhang Y."/>
            <person name="Zhang G.Q."/>
            <person name="Zhang D."/>
            <person name="Liu X.D."/>
            <person name="Xu X.Y."/>
            <person name="Sun W.H."/>
            <person name="Yu X."/>
            <person name="Zhu X."/>
            <person name="Wang Z.W."/>
            <person name="Zhao X."/>
            <person name="Zhong W.Y."/>
            <person name="Chen H."/>
            <person name="Yin W.L."/>
            <person name="Huang T."/>
            <person name="Niu S.C."/>
            <person name="Liu Z.J."/>
        </authorList>
    </citation>
    <scope>NUCLEOTIDE SEQUENCE [LARGE SCALE GENOMIC DNA]</scope>
    <source>
        <strain evidence="1">Lindl</strain>
    </source>
</reference>